<comment type="caution">
    <text evidence="2">The sequence shown here is derived from an EMBL/GenBank/DDBJ whole genome shotgun (WGS) entry which is preliminary data.</text>
</comment>
<keyword evidence="3" id="KW-1185">Reference proteome</keyword>
<dbReference type="EMBL" id="AEIU01000054">
    <property type="protein sequence ID" value="EFP97575.1"/>
    <property type="molecule type" value="Genomic_DNA"/>
</dbReference>
<proteinExistence type="predicted"/>
<reference evidence="2 3" key="1">
    <citation type="journal article" date="2012" name="Int. J. Syst. Evol. Microbiol.">
        <title>Vibrio caribbeanicus sp. nov., isolated from the marine sponge Scleritoderma cyanea.</title>
        <authorList>
            <person name="Hoffmann M."/>
            <person name="Monday S.R."/>
            <person name="Allard M.W."/>
            <person name="Strain E.A."/>
            <person name="Whittaker P."/>
            <person name="Naum M."/>
            <person name="McCarthy P.J."/>
            <person name="Lopez J.V."/>
            <person name="Fischer M."/>
            <person name="Brown E.W."/>
        </authorList>
    </citation>
    <scope>NUCLEOTIDE SEQUENCE [LARGE SCALE GENOMIC DNA]</scope>
    <source>
        <strain evidence="2 3">ATCC BAA-2122</strain>
    </source>
</reference>
<evidence type="ECO:0000313" key="3">
    <source>
        <dbReference type="Proteomes" id="UP000002943"/>
    </source>
</evidence>
<dbReference type="Proteomes" id="UP000002943">
    <property type="component" value="Unassembled WGS sequence"/>
</dbReference>
<organism evidence="2 3">
    <name type="scientific">Vibrio caribbeanicus ATCC BAA-2122</name>
    <dbReference type="NCBI Taxonomy" id="796620"/>
    <lineage>
        <taxon>Bacteria</taxon>
        <taxon>Pseudomonadati</taxon>
        <taxon>Pseudomonadota</taxon>
        <taxon>Gammaproteobacteria</taxon>
        <taxon>Vibrionales</taxon>
        <taxon>Vibrionaceae</taxon>
        <taxon>Vibrio</taxon>
    </lineage>
</organism>
<sequence>MLTVLDRITIYSVLCFISFAALVLRSSNEATSFLPLLGVVATLFGIWLEVFRDTSQEQSD</sequence>
<keyword evidence="1" id="KW-0812">Transmembrane</keyword>
<evidence type="ECO:0000313" key="2">
    <source>
        <dbReference type="EMBL" id="EFP97575.1"/>
    </source>
</evidence>
<feature type="transmembrane region" description="Helical" evidence="1">
    <location>
        <begin position="9"/>
        <end position="27"/>
    </location>
</feature>
<keyword evidence="1" id="KW-0472">Membrane</keyword>
<dbReference type="eggNOG" id="ENOG5031Y1C">
    <property type="taxonomic scope" value="Bacteria"/>
</dbReference>
<evidence type="ECO:0000256" key="1">
    <source>
        <dbReference type="SAM" id="Phobius"/>
    </source>
</evidence>
<keyword evidence="1" id="KW-1133">Transmembrane helix</keyword>
<dbReference type="RefSeq" id="WP_009600298.1">
    <property type="nucleotide sequence ID" value="NZ_AEIU01000054.1"/>
</dbReference>
<accession>E3BH52</accession>
<name>E3BH52_9VIBR</name>
<dbReference type="OrthoDB" id="5828194at2"/>
<protein>
    <submittedName>
        <fullName evidence="2">Uncharacterized protein</fullName>
    </submittedName>
</protein>
<feature type="transmembrane region" description="Helical" evidence="1">
    <location>
        <begin position="33"/>
        <end position="51"/>
    </location>
</feature>
<dbReference type="AlphaFoldDB" id="E3BH52"/>
<gene>
    <name evidence="2" type="ORF">VIBC2010_13191</name>
</gene>
<dbReference type="STRING" id="796620.VIBC2010_13191"/>